<evidence type="ECO:0000256" key="5">
    <source>
        <dbReference type="ARBA" id="ARBA00022816"/>
    </source>
</evidence>
<organism evidence="12 13">
    <name type="scientific">Candolleomyces eurysporus</name>
    <dbReference type="NCBI Taxonomy" id="2828524"/>
    <lineage>
        <taxon>Eukaryota</taxon>
        <taxon>Fungi</taxon>
        <taxon>Dikarya</taxon>
        <taxon>Basidiomycota</taxon>
        <taxon>Agaricomycotina</taxon>
        <taxon>Agaricomycetes</taxon>
        <taxon>Agaricomycetidae</taxon>
        <taxon>Agaricales</taxon>
        <taxon>Agaricineae</taxon>
        <taxon>Psathyrellaceae</taxon>
        <taxon>Candolleomyces</taxon>
    </lineage>
</organism>
<dbReference type="PROSITE" id="PS51434">
    <property type="entry name" value="NUP_C"/>
    <property type="match status" value="1"/>
</dbReference>
<feature type="compositionally biased region" description="Polar residues" evidence="10">
    <location>
        <begin position="168"/>
        <end position="182"/>
    </location>
</feature>
<gene>
    <name evidence="12" type="ORF">H1R20_g7877</name>
</gene>
<feature type="compositionally biased region" description="Low complexity" evidence="10">
    <location>
        <begin position="449"/>
        <end position="470"/>
    </location>
</feature>
<reference evidence="12" key="1">
    <citation type="submission" date="2022-06" db="EMBL/GenBank/DDBJ databases">
        <title>Genome Sequence of Candolleomyces eurysporus.</title>
        <authorList>
            <person name="Buettner E."/>
        </authorList>
    </citation>
    <scope>NUCLEOTIDE SEQUENCE</scope>
    <source>
        <strain evidence="12">VTCC 930004</strain>
    </source>
</reference>
<feature type="compositionally biased region" description="Gly residues" evidence="10">
    <location>
        <begin position="487"/>
        <end position="498"/>
    </location>
</feature>
<dbReference type="PANTHER" id="PTHR23198:SF6">
    <property type="entry name" value="NUCLEAR PORE COMPLEX PROTEIN NUP98-NUP96"/>
    <property type="match status" value="1"/>
</dbReference>
<dbReference type="FunFam" id="1.10.10.2360:FF:000001">
    <property type="entry name" value="Nuclear pore complex protein Nup98-Nup96"/>
    <property type="match status" value="1"/>
</dbReference>
<dbReference type="SUPFAM" id="SSF82215">
    <property type="entry name" value="C-terminal autoproteolytic domain of nucleoporin nup98"/>
    <property type="match status" value="1"/>
</dbReference>
<evidence type="ECO:0000259" key="11">
    <source>
        <dbReference type="PROSITE" id="PS51434"/>
    </source>
</evidence>
<keyword evidence="6" id="KW-0653">Protein transport</keyword>
<comment type="caution">
    <text evidence="12">The sequence shown here is derived from an EMBL/GenBank/DDBJ whole genome shotgun (WGS) entry which is preliminary data.</text>
</comment>
<evidence type="ECO:0000256" key="7">
    <source>
        <dbReference type="ARBA" id="ARBA00023010"/>
    </source>
</evidence>
<dbReference type="FunFam" id="3.30.1610.10:FF:000003">
    <property type="entry name" value="Nucleoporin SONB, putative"/>
    <property type="match status" value="1"/>
</dbReference>
<evidence type="ECO:0000256" key="2">
    <source>
        <dbReference type="ARBA" id="ARBA00008926"/>
    </source>
</evidence>
<dbReference type="OrthoDB" id="3797628at2759"/>
<dbReference type="Gene3D" id="3.30.1610.10">
    <property type="entry name" value="Peptidase S59, nucleoporin"/>
    <property type="match status" value="1"/>
</dbReference>
<accession>A0A9W8JA81</accession>
<evidence type="ECO:0000256" key="3">
    <source>
        <dbReference type="ARBA" id="ARBA00022448"/>
    </source>
</evidence>
<dbReference type="GO" id="GO:0017056">
    <property type="term" value="F:structural constituent of nuclear pore"/>
    <property type="evidence" value="ECO:0007669"/>
    <property type="project" value="InterPro"/>
</dbReference>
<feature type="region of interest" description="Disordered" evidence="10">
    <location>
        <begin position="712"/>
        <end position="731"/>
    </location>
</feature>
<dbReference type="InterPro" id="IPR037665">
    <property type="entry name" value="Nucleoporin_S59-like"/>
</dbReference>
<feature type="compositionally biased region" description="Low complexity" evidence="10">
    <location>
        <begin position="499"/>
        <end position="525"/>
    </location>
</feature>
<feature type="compositionally biased region" description="Low complexity" evidence="10">
    <location>
        <begin position="10"/>
        <end position="58"/>
    </location>
</feature>
<protein>
    <recommendedName>
        <fullName evidence="11">Peptidase S59 domain-containing protein</fullName>
    </recommendedName>
</protein>
<dbReference type="Pfam" id="PF13634">
    <property type="entry name" value="Nucleoporin_FG"/>
    <property type="match status" value="4"/>
</dbReference>
<dbReference type="InterPro" id="IPR036903">
    <property type="entry name" value="Nup98_auto-Pept-S59_dom_sf"/>
</dbReference>
<dbReference type="Pfam" id="PF04096">
    <property type="entry name" value="Nucleoporin2"/>
    <property type="match status" value="1"/>
</dbReference>
<feature type="region of interest" description="Disordered" evidence="10">
    <location>
        <begin position="1"/>
        <end position="70"/>
    </location>
</feature>
<dbReference type="AlphaFoldDB" id="A0A9W8JA81"/>
<evidence type="ECO:0000256" key="6">
    <source>
        <dbReference type="ARBA" id="ARBA00022927"/>
    </source>
</evidence>
<dbReference type="EMBL" id="JANBPK010000886">
    <property type="protein sequence ID" value="KAJ2929218.1"/>
    <property type="molecule type" value="Genomic_DNA"/>
</dbReference>
<comment type="subcellular location">
    <subcellularLocation>
        <location evidence="1">Nucleus</location>
        <location evidence="1">Nuclear pore complex</location>
    </subcellularLocation>
</comment>
<dbReference type="Gene3D" id="1.10.10.2360">
    <property type="match status" value="1"/>
</dbReference>
<dbReference type="GO" id="GO:0006405">
    <property type="term" value="P:RNA export from nucleus"/>
    <property type="evidence" value="ECO:0007669"/>
    <property type="project" value="TreeGrafter"/>
</dbReference>
<feature type="domain" description="Peptidase S59" evidence="11">
    <location>
        <begin position="829"/>
        <end position="974"/>
    </location>
</feature>
<dbReference type="GO" id="GO:0008139">
    <property type="term" value="F:nuclear localization sequence binding"/>
    <property type="evidence" value="ECO:0007669"/>
    <property type="project" value="TreeGrafter"/>
</dbReference>
<feature type="region of interest" description="Disordered" evidence="10">
    <location>
        <begin position="788"/>
        <end position="828"/>
    </location>
</feature>
<proteinExistence type="inferred from homology"/>
<dbReference type="GO" id="GO:0006606">
    <property type="term" value="P:protein import into nucleus"/>
    <property type="evidence" value="ECO:0007669"/>
    <property type="project" value="TreeGrafter"/>
</dbReference>
<sequence length="974" mass="98273">MFGNVTSSWANPQQNQQTQQQGTGAFGQPSAFGATNTTSAFGTTGAFGQPQQQQTPQANPMFGNLSTPAANTGTTSAFGGFGGTANTSSSAFAPKPTTGFGAFGGGTGTTTSTFGSGTSAFGQPANTSTTGTGLFGQPSTTTTTGTSAFGGGGGLFGNKTSAFGTAIGTSNPPTVTTGTSNPPWAAHTEKDSTSTSHYQAISCMPAYMGYSFEELRTQDYAQGRKTAGAFGQSAAFGGAATTQPTTGLFGATQPAQTASTFGTTPAAPATTGFGAFGGNTNSTTTTTGTTGTGLFGTGGAFGTNTQQQQQPAQAGAFGTAFGQTQQQQQPQQSTGLFGGTNAFGTAAPKPAFGGFGTGTTGTTTGAFGAGTGAFGTQNTQQTQPATTGLFGTTQPANTTANAFGGGAFGTGGNKSLFGATNATTTQPTTTPFGGFGATQQPAQQTQQQQGTGLFGGTNLFGQQNQQQTGQQGTGTGLFGNTNPQQGAGAGIFGGGGLFGNAQQNQQQPQQQSNLFGPKPAAPAGTGLFGGGFGQQQNTNPTQAGTGLFGNTLGQNANQQQSTAFGGNIFGKPTAPALGTAMSTGQPTGLFGNSTNNLAGSTVVAAPALTASINQPIGSNLPIFSMLPPGPRLVDLDQSQPKKKPPFFVDVPTRSPVPRVQPSFAPATSKLRGFGASTAARESTLGNPFAGSVAFLQGKPNALTLSERGGSVGPDSLIGRSGSPALGSGSRQSVKKVILDKKVEPSQLFVKSSSPSPGGKVVFSPALSIAARESEAAAASALTGGKGGALHNAALDSPTPAPRVPQKSPNRFTAQTSSKSGEGSGGALQEGDYWVKPDLASLKKLGYDELSAFKGLVVGRVGYGQIEFLEPVDLTGLSKLGALLGEVIHFEDKECSVYPDSEDADKPPPGSGLNVKAKLTLERCWAVDKATREPIKDASHPTVVKHLKRLKNMKDTHFQDFDMELGEWTFTVDHF</sequence>
<dbReference type="InterPro" id="IPR025574">
    <property type="entry name" value="Nucleoporin_FG_rpt"/>
</dbReference>
<keyword evidence="5" id="KW-0509">mRNA transport</keyword>
<dbReference type="GO" id="GO:0044614">
    <property type="term" value="C:nuclear pore cytoplasmic filaments"/>
    <property type="evidence" value="ECO:0007669"/>
    <property type="project" value="TreeGrafter"/>
</dbReference>
<name>A0A9W8JA81_9AGAR</name>
<keyword evidence="3" id="KW-0813">Transport</keyword>
<evidence type="ECO:0000256" key="1">
    <source>
        <dbReference type="ARBA" id="ARBA00004567"/>
    </source>
</evidence>
<dbReference type="GO" id="GO:0034398">
    <property type="term" value="P:telomere tethering at nuclear periphery"/>
    <property type="evidence" value="ECO:0007669"/>
    <property type="project" value="TreeGrafter"/>
</dbReference>
<keyword evidence="4" id="KW-0677">Repeat</keyword>
<feature type="non-terminal residue" evidence="12">
    <location>
        <position position="1"/>
    </location>
</feature>
<dbReference type="GO" id="GO:0003723">
    <property type="term" value="F:RNA binding"/>
    <property type="evidence" value="ECO:0007669"/>
    <property type="project" value="TreeGrafter"/>
</dbReference>
<evidence type="ECO:0000256" key="8">
    <source>
        <dbReference type="ARBA" id="ARBA00023132"/>
    </source>
</evidence>
<dbReference type="GO" id="GO:0051028">
    <property type="term" value="P:mRNA transport"/>
    <property type="evidence" value="ECO:0007669"/>
    <property type="project" value="UniProtKB-KW"/>
</dbReference>
<dbReference type="Proteomes" id="UP001140091">
    <property type="component" value="Unassembled WGS sequence"/>
</dbReference>
<keyword evidence="9" id="KW-0539">Nucleus</keyword>
<feature type="region of interest" description="Disordered" evidence="10">
    <location>
        <begin position="168"/>
        <end position="192"/>
    </location>
</feature>
<feature type="region of interest" description="Disordered" evidence="10">
    <location>
        <begin position="449"/>
        <end position="553"/>
    </location>
</feature>
<evidence type="ECO:0000313" key="12">
    <source>
        <dbReference type="EMBL" id="KAJ2929218.1"/>
    </source>
</evidence>
<comment type="similarity">
    <text evidence="2">Belongs to the nucleoporin GLFG family.</text>
</comment>
<keyword evidence="7" id="KW-0811">Translocation</keyword>
<evidence type="ECO:0000256" key="10">
    <source>
        <dbReference type="SAM" id="MobiDB-lite"/>
    </source>
</evidence>
<dbReference type="GO" id="GO:0000973">
    <property type="term" value="P:post-transcriptional tethering of RNA polymerase II gene DNA at nuclear periphery"/>
    <property type="evidence" value="ECO:0007669"/>
    <property type="project" value="TreeGrafter"/>
</dbReference>
<evidence type="ECO:0000313" key="13">
    <source>
        <dbReference type="Proteomes" id="UP001140091"/>
    </source>
</evidence>
<evidence type="ECO:0000256" key="4">
    <source>
        <dbReference type="ARBA" id="ARBA00022737"/>
    </source>
</evidence>
<dbReference type="PANTHER" id="PTHR23198">
    <property type="entry name" value="NUCLEOPORIN"/>
    <property type="match status" value="1"/>
</dbReference>
<evidence type="ECO:0000256" key="9">
    <source>
        <dbReference type="ARBA" id="ARBA00023242"/>
    </source>
</evidence>
<feature type="compositionally biased region" description="Polar residues" evidence="10">
    <location>
        <begin position="806"/>
        <end position="820"/>
    </location>
</feature>
<keyword evidence="8" id="KW-0906">Nuclear pore complex</keyword>
<keyword evidence="13" id="KW-1185">Reference proteome</keyword>
<dbReference type="InterPro" id="IPR007230">
    <property type="entry name" value="Nup98_auto-Pept-S59_dom"/>
</dbReference>